<dbReference type="InterPro" id="IPR002575">
    <property type="entry name" value="Aminoglycoside_PTrfase"/>
</dbReference>
<reference evidence="3 4" key="1">
    <citation type="journal article" date="2022" name="G3 (Bethesda)">
        <title>Enemy or ally: a genomic approach to elucidate the lifestyle of Phyllosticta citrichinaensis.</title>
        <authorList>
            <person name="Buijs V.A."/>
            <person name="Groenewald J.Z."/>
            <person name="Haridas S."/>
            <person name="LaButti K.M."/>
            <person name="Lipzen A."/>
            <person name="Martin F.M."/>
            <person name="Barry K."/>
            <person name="Grigoriev I.V."/>
            <person name="Crous P.W."/>
            <person name="Seidl M.F."/>
        </authorList>
    </citation>
    <scope>NUCLEOTIDE SEQUENCE [LARGE SCALE GENOMIC DNA]</scope>
    <source>
        <strain evidence="3 4">CBS 129764</strain>
    </source>
</reference>
<proteinExistence type="predicted"/>
<evidence type="ECO:0000313" key="4">
    <source>
        <dbReference type="Proteomes" id="UP001456524"/>
    </source>
</evidence>
<feature type="compositionally biased region" description="Low complexity" evidence="1">
    <location>
        <begin position="1"/>
        <end position="17"/>
    </location>
</feature>
<organism evidence="3 4">
    <name type="scientific">Phyllosticta citrichinensis</name>
    <dbReference type="NCBI Taxonomy" id="1130410"/>
    <lineage>
        <taxon>Eukaryota</taxon>
        <taxon>Fungi</taxon>
        <taxon>Dikarya</taxon>
        <taxon>Ascomycota</taxon>
        <taxon>Pezizomycotina</taxon>
        <taxon>Dothideomycetes</taxon>
        <taxon>Dothideomycetes incertae sedis</taxon>
        <taxon>Botryosphaeriales</taxon>
        <taxon>Phyllostictaceae</taxon>
        <taxon>Phyllosticta</taxon>
    </lineage>
</organism>
<dbReference type="SUPFAM" id="SSF56112">
    <property type="entry name" value="Protein kinase-like (PK-like)"/>
    <property type="match status" value="1"/>
</dbReference>
<keyword evidence="4" id="KW-1185">Reference proteome</keyword>
<dbReference type="EMBL" id="JBBWUH010000010">
    <property type="protein sequence ID" value="KAK8155945.1"/>
    <property type="molecule type" value="Genomic_DNA"/>
</dbReference>
<evidence type="ECO:0000313" key="3">
    <source>
        <dbReference type="EMBL" id="KAK8155945.1"/>
    </source>
</evidence>
<dbReference type="Gene3D" id="3.90.1200.10">
    <property type="match status" value="1"/>
</dbReference>
<dbReference type="Pfam" id="PF01636">
    <property type="entry name" value="APH"/>
    <property type="match status" value="1"/>
</dbReference>
<dbReference type="Proteomes" id="UP001456524">
    <property type="component" value="Unassembled WGS sequence"/>
</dbReference>
<sequence length="277" mass="31699">MESLGPGEQQPAAAQEQDVSETKVFIDFPGRRVERRPGNLVVKRGRRVVVAEREALAYAGTLNLPVPRLRDPPVSEVTGADASGDIVSIWMDYVDGVELEEIWPDMTAEQKMDIALQLREILTVMRQQTSPMGSKIASCGGGEVRDRRSWSIANGGPFDDEACFNEFQLDMNPSATEEGRQLVQALQQQQLSKQHRVVFTHGDLTQHNIIIKKDNYSIQALVDWEFAGWFPEHWEYVKFLDMAPKHSDWTEYARYIFPQEYLDELAMFKAVKRWQRP</sequence>
<protein>
    <submittedName>
        <fullName evidence="3">Kinase-like domain-containing protein</fullName>
    </submittedName>
</protein>
<dbReference type="InterPro" id="IPR011009">
    <property type="entry name" value="Kinase-like_dom_sf"/>
</dbReference>
<comment type="caution">
    <text evidence="3">The sequence shown here is derived from an EMBL/GenBank/DDBJ whole genome shotgun (WGS) entry which is preliminary data.</text>
</comment>
<dbReference type="PANTHER" id="PTHR21310">
    <property type="entry name" value="AMINOGLYCOSIDE PHOSPHOTRANSFERASE-RELATED-RELATED"/>
    <property type="match status" value="1"/>
</dbReference>
<dbReference type="PANTHER" id="PTHR21310:SF58">
    <property type="entry name" value="AMINOGLYCOSIDE PHOSPHOTRANSFERASE DOMAIN-CONTAINING PROTEIN"/>
    <property type="match status" value="1"/>
</dbReference>
<name>A0ABR1XIP7_9PEZI</name>
<evidence type="ECO:0000256" key="1">
    <source>
        <dbReference type="SAM" id="MobiDB-lite"/>
    </source>
</evidence>
<dbReference type="InterPro" id="IPR051678">
    <property type="entry name" value="AGP_Transferase"/>
</dbReference>
<feature type="region of interest" description="Disordered" evidence="1">
    <location>
        <begin position="1"/>
        <end position="20"/>
    </location>
</feature>
<dbReference type="CDD" id="cd05120">
    <property type="entry name" value="APH_ChoK_like"/>
    <property type="match status" value="1"/>
</dbReference>
<feature type="domain" description="Aminoglycoside phosphotransferase" evidence="2">
    <location>
        <begin position="36"/>
        <end position="248"/>
    </location>
</feature>
<accession>A0ABR1XIP7</accession>
<evidence type="ECO:0000259" key="2">
    <source>
        <dbReference type="Pfam" id="PF01636"/>
    </source>
</evidence>
<gene>
    <name evidence="3" type="ORF">IWX90DRAFT_54267</name>
</gene>